<keyword evidence="2" id="KW-0472">Membrane</keyword>
<dbReference type="AlphaFoldDB" id="A0A7W7NUD6"/>
<dbReference type="Proteomes" id="UP000575241">
    <property type="component" value="Unassembled WGS sequence"/>
</dbReference>
<dbReference type="RefSeq" id="WP_184169495.1">
    <property type="nucleotide sequence ID" value="NZ_JACHLN010000004.1"/>
</dbReference>
<accession>A0A7W7NUD6</accession>
<proteinExistence type="predicted"/>
<evidence type="ECO:0000313" key="4">
    <source>
        <dbReference type="Proteomes" id="UP000575241"/>
    </source>
</evidence>
<feature type="transmembrane region" description="Helical" evidence="2">
    <location>
        <begin position="6"/>
        <end position="26"/>
    </location>
</feature>
<evidence type="ECO:0000313" key="3">
    <source>
        <dbReference type="EMBL" id="MBB4840827.1"/>
    </source>
</evidence>
<evidence type="ECO:0000256" key="1">
    <source>
        <dbReference type="SAM" id="MobiDB-lite"/>
    </source>
</evidence>
<reference evidence="3 4" key="1">
    <citation type="submission" date="2020-08" db="EMBL/GenBank/DDBJ databases">
        <title>Functional genomics of gut bacteria from endangered species of beetles.</title>
        <authorList>
            <person name="Carlos-Shanley C."/>
        </authorList>
    </citation>
    <scope>NUCLEOTIDE SEQUENCE [LARGE SCALE GENOMIC DNA]</scope>
    <source>
        <strain evidence="3 4">S00224</strain>
    </source>
</reference>
<feature type="region of interest" description="Disordered" evidence="1">
    <location>
        <begin position="33"/>
        <end position="93"/>
    </location>
</feature>
<keyword evidence="2" id="KW-1133">Transmembrane helix</keyword>
<protein>
    <submittedName>
        <fullName evidence="3">Na+-transporting methylmalonyl-CoA/oxaloacetate decarboxylase gamma subunit</fullName>
    </submittedName>
</protein>
<organism evidence="3 4">
    <name type="scientific">Sphingomonas kyeonggiensis</name>
    <dbReference type="NCBI Taxonomy" id="1268553"/>
    <lineage>
        <taxon>Bacteria</taxon>
        <taxon>Pseudomonadati</taxon>
        <taxon>Pseudomonadota</taxon>
        <taxon>Alphaproteobacteria</taxon>
        <taxon>Sphingomonadales</taxon>
        <taxon>Sphingomonadaceae</taxon>
        <taxon>Sphingomonas</taxon>
    </lineage>
</organism>
<dbReference type="EMBL" id="JACHLN010000004">
    <property type="protein sequence ID" value="MBB4840827.1"/>
    <property type="molecule type" value="Genomic_DNA"/>
</dbReference>
<gene>
    <name evidence="3" type="ORF">HNP52_003924</name>
</gene>
<sequence length="93" mass="10804">MGEQLTAFAGVAIVFGLTFLLMRAMWRQMRRVNAHTAAESRRRAEEEEERRGRAPTERWDEGQGRYVPTEGDPNEELIRQGSRARSNPWPYDP</sequence>
<evidence type="ECO:0000256" key="2">
    <source>
        <dbReference type="SAM" id="Phobius"/>
    </source>
</evidence>
<comment type="caution">
    <text evidence="3">The sequence shown here is derived from an EMBL/GenBank/DDBJ whole genome shotgun (WGS) entry which is preliminary data.</text>
</comment>
<keyword evidence="4" id="KW-1185">Reference proteome</keyword>
<name>A0A7W7NUD6_9SPHN</name>
<feature type="compositionally biased region" description="Basic and acidic residues" evidence="1">
    <location>
        <begin position="38"/>
        <end position="63"/>
    </location>
</feature>
<keyword evidence="2" id="KW-0812">Transmembrane</keyword>